<name>A0ABT0UCZ5_9BACT</name>
<gene>
    <name evidence="2" type="ORF">NB063_30115</name>
</gene>
<dbReference type="Pfam" id="PF09423">
    <property type="entry name" value="PhoD"/>
    <property type="match status" value="1"/>
</dbReference>
<dbReference type="PANTHER" id="PTHR33987:SF1">
    <property type="entry name" value="CALCINEURIN-LIKE METALLO-PHOSPHOESTERASE SUPERFAMILY PROTEIN"/>
    <property type="match status" value="1"/>
</dbReference>
<dbReference type="InterPro" id="IPR038607">
    <property type="entry name" value="PhoD-like_sf"/>
</dbReference>
<organism evidence="2 3">
    <name type="scientific">Aporhodopirellula aestuarii</name>
    <dbReference type="NCBI Taxonomy" id="2950107"/>
    <lineage>
        <taxon>Bacteria</taxon>
        <taxon>Pseudomonadati</taxon>
        <taxon>Planctomycetota</taxon>
        <taxon>Planctomycetia</taxon>
        <taxon>Pirellulales</taxon>
        <taxon>Pirellulaceae</taxon>
        <taxon>Aporhodopirellula</taxon>
    </lineage>
</organism>
<dbReference type="SUPFAM" id="SSF56300">
    <property type="entry name" value="Metallo-dependent phosphatases"/>
    <property type="match status" value="1"/>
</dbReference>
<dbReference type="EMBL" id="JAMQBK010000112">
    <property type="protein sequence ID" value="MCM2374899.1"/>
    <property type="molecule type" value="Genomic_DNA"/>
</dbReference>
<dbReference type="Gene3D" id="3.60.21.70">
    <property type="entry name" value="PhoD-like phosphatase"/>
    <property type="match status" value="1"/>
</dbReference>
<feature type="domain" description="PhoD-like phosphatase metallophosphatase" evidence="1">
    <location>
        <begin position="225"/>
        <end position="400"/>
    </location>
</feature>
<evidence type="ECO:0000313" key="2">
    <source>
        <dbReference type="EMBL" id="MCM2374899.1"/>
    </source>
</evidence>
<evidence type="ECO:0000259" key="1">
    <source>
        <dbReference type="Pfam" id="PF09423"/>
    </source>
</evidence>
<dbReference type="InterPro" id="IPR029052">
    <property type="entry name" value="Metallo-depent_PP-like"/>
</dbReference>
<dbReference type="Proteomes" id="UP001202961">
    <property type="component" value="Unassembled WGS sequence"/>
</dbReference>
<protein>
    <submittedName>
        <fullName evidence="2">Alkaline phosphatase D family protein</fullName>
    </submittedName>
</protein>
<comment type="caution">
    <text evidence="2">The sequence shown here is derived from an EMBL/GenBank/DDBJ whole genome shotgun (WGS) entry which is preliminary data.</text>
</comment>
<proteinExistence type="predicted"/>
<reference evidence="2 3" key="1">
    <citation type="journal article" date="2022" name="Syst. Appl. Microbiol.">
        <title>Rhodopirellula aestuarii sp. nov., a novel member of the genus Rhodopirellula isolated from brackish sediments collected in the Tagus River estuary, Portugal.</title>
        <authorList>
            <person name="Vitorino I.R."/>
            <person name="Klimek D."/>
            <person name="Calusinska M."/>
            <person name="Lobo-da-Cunha A."/>
            <person name="Vasconcelos V."/>
            <person name="Lage O.M."/>
        </authorList>
    </citation>
    <scope>NUCLEOTIDE SEQUENCE [LARGE SCALE GENOMIC DNA]</scope>
    <source>
        <strain evidence="2 3">ICT_H3.1</strain>
    </source>
</reference>
<keyword evidence="3" id="KW-1185">Reference proteome</keyword>
<dbReference type="PANTHER" id="PTHR33987">
    <property type="entry name" value="CALCINEURIN-LIKE METALLO-PHOSPHOESTERASE SUPERFAMILY PROTEIN"/>
    <property type="match status" value="1"/>
</dbReference>
<sequence length="477" mass="52989">MAATSLGSGLTSHASEAEVSRIVSLKEAHEGTLEIDLRIMNQYEVQPQEVQEFYTACRSALTGSNPEASLSEQCRKFNRMALGGPMLGDLTSTSVAVWMHLPVPERVDVVVTRKGDVASKKFTSGGAERIHSVRCEGLLPDTRYTYSVTNSKGRELGSGGFMTAPAALSEKPFQIAFGTCFHKVGLYRPELMKLVQERGSSAMLVLGDAAVDDRKCDYGLINTDYLLRNLSPPWQEMTANVPVFTSWDDHDYWHDDSGGTHSRGQAIDVDGLRRIWRTQWNNPDRDVERNGIYFQTHIGPMHFISLDTRSCRVNERRGKLNSFLGDEQMAWVKKQINDSTSPYILLSSGTMWSDYISNGKDSWGTWDTEGREEIFQVIDAKKDSQVILLSGDRHGARGFAIPRPGGRKIYEFEVATLGGVPGPGAFGSDRTAQLFGLPSNSWAFSEFSFRAVDGVPQATFHLVNERGVELETIVLER</sequence>
<dbReference type="InterPro" id="IPR018946">
    <property type="entry name" value="PhoD-like_MPP"/>
</dbReference>
<accession>A0ABT0UCZ5</accession>
<dbReference type="RefSeq" id="WP_250933170.1">
    <property type="nucleotide sequence ID" value="NZ_JAMQBK010000112.1"/>
</dbReference>
<evidence type="ECO:0000313" key="3">
    <source>
        <dbReference type="Proteomes" id="UP001202961"/>
    </source>
</evidence>